<evidence type="ECO:0000256" key="14">
    <source>
        <dbReference type="ARBA" id="ARBA00048173"/>
    </source>
</evidence>
<keyword evidence="2" id="KW-0548">Nucleotidyltransferase</keyword>
<reference evidence="18 19" key="1">
    <citation type="submission" date="2017-11" db="EMBL/GenBank/DDBJ databases">
        <title>De novo assembly and phasing of dikaryotic genomes from two isolates of Puccinia coronata f. sp. avenae, the causal agent of oat crown rust.</title>
        <authorList>
            <person name="Miller M.E."/>
            <person name="Zhang Y."/>
            <person name="Omidvar V."/>
            <person name="Sperschneider J."/>
            <person name="Schwessinger B."/>
            <person name="Raley C."/>
            <person name="Palmer J.M."/>
            <person name="Garnica D."/>
            <person name="Upadhyaya N."/>
            <person name="Rathjen J."/>
            <person name="Taylor J.M."/>
            <person name="Park R.F."/>
            <person name="Dodds P.N."/>
            <person name="Hirsch C.D."/>
            <person name="Kianian S.F."/>
            <person name="Figueroa M."/>
        </authorList>
    </citation>
    <scope>NUCLEOTIDE SEQUENCE [LARGE SCALE GENOMIC DNA]</scope>
    <source>
        <strain evidence="18">12NC29</strain>
    </source>
</reference>
<sequence>MYADVKSRFTTVSRAAQLNLFRRLLHFDIRDHPTTATIGPAIDDQFDALEEMSITLTRDELAGLILQNGLGSDPELMAEVDRRVELSISASRRSLIPNYDAIIRTINIARQNINHRHEARPEDQPLQLCPPVANAVATTQDGQPPPQLSHIRTTHLTPRILWPCKLASVGNTNRPAAAPGTPHSMPAGYAPGFQGFYPIVALAGYTSTYPQVQPPPRQFPGPPNANHRPADTYRPQYRLQQVDHRRPGDSAIRSPARQPAARSTNLLSQDDGPQACIVEIGDLKEELAQLNFSHADIEMVDTAPIVDSATEGKPAYVTGQGDLHFNGLANQRVTLHGVPYCKNARNTLISLAAFRKANATFAYDMQLDCFNIFTSTGQHVFTFPFIKNKNKWIFSRPIRNPAVPRVPTHPFPSTLPVTNSVSPSFCPVSTHDCLKLKTDFYVPLDMPETKFNSFDQDMSADKKCLLYWHCLFGHASLRKIKHMCMHGLGLALPAKLPAGEIKCTVCAISKSLLKNRLDSTDRPTSCLEILTADLIGPLQVPTFNEGQYVLTMRDIGTGYCEAKILKSKAEACNLVITTIERWEKMTGNTVKIVRTDNGGEFSSNIFLNYLETRRIKAEQALPYHHYQNGAIERFNRTLSEMSRTILIDSGLNTSFWGFSFLWAANTLNRIPNKSSGTVTPFKAFHSFKPLFDRFRLFGEIGFIHIHAENRKKLDAWAIEGRVVAHCADSKGWIFWIKEDNSLKSSAVVDWKEKRPSLTSLLSKPTPIPINIPEPIPLNEMTLPEKKADSPPINKTLLRFIMNRLTLGDHTKDIAMEQQELVVDTVLQECSLFAATVPKTYLQAQRLTNWDKWKEAIDEELNNLKSMQVWSVLPCPEGRRLLDGRWVFAKKTNDQSETVRWKARYVAKGFTQTHGVDFDKTFVPTATFVSMRLLLSLEAKFNWPVRSFDFVAAYLNSPIDEEVWVRAPAGMSLPTGYVMKLHKALYSTRQAARCWWLHLKGILEGLGYTASQYDNSLYTLKHPSKVGVVWIHVDDGIVTGSLDAFLRKLEAGLKGVLQIKWSEGLDSIVGLEIKRNASGFQLRQSKLIDQILKDRWDGVFTATHPLPPSLELVTDPEGKPADSTDYLSIIGALSYVAVGTRPDIAYAVNLLACFYAKPGVKHWKGVTHLIAYLANSRSIHLSLYPGKQQKALKCFCNASWGGELARSTYGILITFFGCPVLWASRHFATVAASTCQAEYMALGIGTRQVLWVQHLLRDILKQEYTGHLHCDNQAAVRVSTDDSANKRVCHVDREFFLTNQSLHRKETSLTWVPTQEQLADVLTKALGREPFERFRTAIMTGV</sequence>
<keyword evidence="10" id="KW-0695">RNA-directed DNA polymerase</keyword>
<keyword evidence="7" id="KW-0460">Magnesium</keyword>
<comment type="catalytic activity">
    <reaction evidence="15">
        <text>DNA(n) + a 2'-deoxyribonucleoside 5'-triphosphate = DNA(n+1) + diphosphate</text>
        <dbReference type="Rhea" id="RHEA:22508"/>
        <dbReference type="Rhea" id="RHEA-COMP:17339"/>
        <dbReference type="Rhea" id="RHEA-COMP:17340"/>
        <dbReference type="ChEBI" id="CHEBI:33019"/>
        <dbReference type="ChEBI" id="CHEBI:61560"/>
        <dbReference type="ChEBI" id="CHEBI:173112"/>
        <dbReference type="EC" id="2.7.7.7"/>
    </reaction>
</comment>
<proteinExistence type="predicted"/>
<evidence type="ECO:0000256" key="15">
    <source>
        <dbReference type="ARBA" id="ARBA00049244"/>
    </source>
</evidence>
<comment type="catalytic activity">
    <reaction evidence="14">
        <text>DNA(n) + a 2'-deoxyribonucleoside 5'-triphosphate = DNA(n+1) + diphosphate</text>
        <dbReference type="Rhea" id="RHEA:22508"/>
        <dbReference type="Rhea" id="RHEA-COMP:17339"/>
        <dbReference type="Rhea" id="RHEA-COMP:17340"/>
        <dbReference type="ChEBI" id="CHEBI:33019"/>
        <dbReference type="ChEBI" id="CHEBI:61560"/>
        <dbReference type="ChEBI" id="CHEBI:173112"/>
        <dbReference type="EC" id="2.7.7.49"/>
    </reaction>
</comment>
<evidence type="ECO:0000256" key="7">
    <source>
        <dbReference type="ARBA" id="ARBA00022842"/>
    </source>
</evidence>
<evidence type="ECO:0000256" key="16">
    <source>
        <dbReference type="SAM" id="MobiDB-lite"/>
    </source>
</evidence>
<dbReference type="OrthoDB" id="7691805at2759"/>
<evidence type="ECO:0000313" key="18">
    <source>
        <dbReference type="EMBL" id="PLW12370.1"/>
    </source>
</evidence>
<dbReference type="EMBL" id="PGCJ01000984">
    <property type="protein sequence ID" value="PLW12370.1"/>
    <property type="molecule type" value="Genomic_DNA"/>
</dbReference>
<dbReference type="SUPFAM" id="SSF56672">
    <property type="entry name" value="DNA/RNA polymerases"/>
    <property type="match status" value="1"/>
</dbReference>
<evidence type="ECO:0000256" key="5">
    <source>
        <dbReference type="ARBA" id="ARBA00022759"/>
    </source>
</evidence>
<keyword evidence="8" id="KW-0694">RNA-binding</keyword>
<accession>A0A2N5SGJ8</accession>
<dbReference type="CDD" id="cd09272">
    <property type="entry name" value="RNase_HI_RT_Ty1"/>
    <property type="match status" value="1"/>
</dbReference>
<dbReference type="GO" id="GO:0003887">
    <property type="term" value="F:DNA-directed DNA polymerase activity"/>
    <property type="evidence" value="ECO:0007669"/>
    <property type="project" value="UniProtKB-KW"/>
</dbReference>
<dbReference type="Proteomes" id="UP000235388">
    <property type="component" value="Unassembled WGS sequence"/>
</dbReference>
<keyword evidence="11" id="KW-0808">Transferase</keyword>
<dbReference type="PANTHER" id="PTHR42648:SF11">
    <property type="entry name" value="TRANSPOSON TY4-P GAG-POL POLYPROTEIN"/>
    <property type="match status" value="1"/>
</dbReference>
<evidence type="ECO:0000256" key="8">
    <source>
        <dbReference type="ARBA" id="ARBA00022884"/>
    </source>
</evidence>
<dbReference type="PROSITE" id="PS50994">
    <property type="entry name" value="INTEGRASE"/>
    <property type="match status" value="1"/>
</dbReference>
<dbReference type="GO" id="GO:0006310">
    <property type="term" value="P:DNA recombination"/>
    <property type="evidence" value="ECO:0007669"/>
    <property type="project" value="UniProtKB-KW"/>
</dbReference>
<evidence type="ECO:0000313" key="19">
    <source>
        <dbReference type="Proteomes" id="UP000235388"/>
    </source>
</evidence>
<comment type="caution">
    <text evidence="18">The sequence shown here is derived from an EMBL/GenBank/DDBJ whole genome shotgun (WGS) entry which is preliminary data.</text>
</comment>
<dbReference type="GO" id="GO:0046872">
    <property type="term" value="F:metal ion binding"/>
    <property type="evidence" value="ECO:0007669"/>
    <property type="project" value="UniProtKB-KW"/>
</dbReference>
<organism evidence="18 19">
    <name type="scientific">Puccinia coronata f. sp. avenae</name>
    <dbReference type="NCBI Taxonomy" id="200324"/>
    <lineage>
        <taxon>Eukaryota</taxon>
        <taxon>Fungi</taxon>
        <taxon>Dikarya</taxon>
        <taxon>Basidiomycota</taxon>
        <taxon>Pucciniomycotina</taxon>
        <taxon>Pucciniomycetes</taxon>
        <taxon>Pucciniales</taxon>
        <taxon>Pucciniaceae</taxon>
        <taxon>Puccinia</taxon>
    </lineage>
</organism>
<evidence type="ECO:0000259" key="17">
    <source>
        <dbReference type="PROSITE" id="PS50994"/>
    </source>
</evidence>
<feature type="region of interest" description="Disordered" evidence="16">
    <location>
        <begin position="211"/>
        <end position="231"/>
    </location>
</feature>
<evidence type="ECO:0000256" key="9">
    <source>
        <dbReference type="ARBA" id="ARBA00022908"/>
    </source>
</evidence>
<dbReference type="InterPro" id="IPR012337">
    <property type="entry name" value="RNaseH-like_sf"/>
</dbReference>
<evidence type="ECO:0000256" key="2">
    <source>
        <dbReference type="ARBA" id="ARBA00022695"/>
    </source>
</evidence>
<dbReference type="InterPro" id="IPR013103">
    <property type="entry name" value="RVT_2"/>
</dbReference>
<evidence type="ECO:0000256" key="3">
    <source>
        <dbReference type="ARBA" id="ARBA00022722"/>
    </source>
</evidence>
<dbReference type="InterPro" id="IPR001584">
    <property type="entry name" value="Integrase_cat-core"/>
</dbReference>
<dbReference type="GO" id="GO:0015074">
    <property type="term" value="P:DNA integration"/>
    <property type="evidence" value="ECO:0007669"/>
    <property type="project" value="UniProtKB-KW"/>
</dbReference>
<evidence type="ECO:0000256" key="6">
    <source>
        <dbReference type="ARBA" id="ARBA00022801"/>
    </source>
</evidence>
<evidence type="ECO:0000256" key="11">
    <source>
        <dbReference type="ARBA" id="ARBA00022932"/>
    </source>
</evidence>
<dbReference type="GO" id="GO:0004519">
    <property type="term" value="F:endonuclease activity"/>
    <property type="evidence" value="ECO:0007669"/>
    <property type="project" value="UniProtKB-KW"/>
</dbReference>
<keyword evidence="12" id="KW-0233">DNA recombination</keyword>
<keyword evidence="4" id="KW-0479">Metal-binding</keyword>
<evidence type="ECO:0000256" key="13">
    <source>
        <dbReference type="ARBA" id="ARBA00023268"/>
    </source>
</evidence>
<dbReference type="GO" id="GO:0003964">
    <property type="term" value="F:RNA-directed DNA polymerase activity"/>
    <property type="evidence" value="ECO:0007669"/>
    <property type="project" value="UniProtKB-KW"/>
</dbReference>
<dbReference type="GO" id="GO:0016787">
    <property type="term" value="F:hydrolase activity"/>
    <property type="evidence" value="ECO:0007669"/>
    <property type="project" value="UniProtKB-KW"/>
</dbReference>
<dbReference type="GO" id="GO:0003723">
    <property type="term" value="F:RNA binding"/>
    <property type="evidence" value="ECO:0007669"/>
    <property type="project" value="UniProtKB-KW"/>
</dbReference>
<dbReference type="InterPro" id="IPR039537">
    <property type="entry name" value="Retrotran_Ty1/copia-like"/>
</dbReference>
<dbReference type="SUPFAM" id="SSF53098">
    <property type="entry name" value="Ribonuclease H-like"/>
    <property type="match status" value="1"/>
</dbReference>
<keyword evidence="13" id="KW-0511">Multifunctional enzyme</keyword>
<dbReference type="InterPro" id="IPR036397">
    <property type="entry name" value="RNaseH_sf"/>
</dbReference>
<name>A0A2N5SGJ8_9BASI</name>
<dbReference type="STRING" id="200324.A0A2N5SGJ8"/>
<protein>
    <recommendedName>
        <fullName evidence="17">Integrase catalytic domain-containing protein</fullName>
    </recommendedName>
</protein>
<keyword evidence="11" id="KW-0239">DNA-directed DNA polymerase</keyword>
<keyword evidence="9" id="KW-0229">DNA integration</keyword>
<dbReference type="PANTHER" id="PTHR42648">
    <property type="entry name" value="TRANSPOSASE, PUTATIVE-RELATED"/>
    <property type="match status" value="1"/>
</dbReference>
<keyword evidence="19" id="KW-1185">Reference proteome</keyword>
<evidence type="ECO:0000256" key="10">
    <source>
        <dbReference type="ARBA" id="ARBA00022918"/>
    </source>
</evidence>
<keyword evidence="1" id="KW-0815">Transposition</keyword>
<feature type="domain" description="Integrase catalytic" evidence="17">
    <location>
        <begin position="519"/>
        <end position="688"/>
    </location>
</feature>
<dbReference type="Gene3D" id="3.30.420.10">
    <property type="entry name" value="Ribonuclease H-like superfamily/Ribonuclease H"/>
    <property type="match status" value="1"/>
</dbReference>
<feature type="region of interest" description="Disordered" evidence="16">
    <location>
        <begin position="243"/>
        <end position="269"/>
    </location>
</feature>
<dbReference type="Pfam" id="PF07727">
    <property type="entry name" value="RVT_2"/>
    <property type="match status" value="1"/>
</dbReference>
<keyword evidence="3" id="KW-0540">Nuclease</keyword>
<keyword evidence="6" id="KW-0378">Hydrolase</keyword>
<gene>
    <name evidence="18" type="ORF">PCANC_20165</name>
</gene>
<evidence type="ECO:0000256" key="4">
    <source>
        <dbReference type="ARBA" id="ARBA00022723"/>
    </source>
</evidence>
<keyword evidence="5" id="KW-0255">Endonuclease</keyword>
<dbReference type="InterPro" id="IPR043502">
    <property type="entry name" value="DNA/RNA_pol_sf"/>
</dbReference>
<evidence type="ECO:0000256" key="12">
    <source>
        <dbReference type="ARBA" id="ARBA00023172"/>
    </source>
</evidence>
<dbReference type="GO" id="GO:0032196">
    <property type="term" value="P:transposition"/>
    <property type="evidence" value="ECO:0007669"/>
    <property type="project" value="UniProtKB-KW"/>
</dbReference>
<evidence type="ECO:0000256" key="1">
    <source>
        <dbReference type="ARBA" id="ARBA00022578"/>
    </source>
</evidence>
<dbReference type="GO" id="GO:0005634">
    <property type="term" value="C:nucleus"/>
    <property type="evidence" value="ECO:0007669"/>
    <property type="project" value="UniProtKB-ARBA"/>
</dbReference>
<feature type="compositionally biased region" description="Pro residues" evidence="16">
    <location>
        <begin position="212"/>
        <end position="223"/>
    </location>
</feature>